<dbReference type="HOGENOM" id="CLU_2376515_0_0_1"/>
<sequence>MGGPRDGDGDFGAASLRSPLARIHRRLRREGLNPVISSPIGLARGRRRRLRRGVSPVPSRVDPSSAATEGVESGDLFLSRSDPVIVRSCGGIGVF</sequence>
<feature type="region of interest" description="Disordered" evidence="1">
    <location>
        <begin position="47"/>
        <end position="70"/>
    </location>
</feature>
<reference evidence="2" key="2">
    <citation type="submission" date="2018-05" db="EMBL/GenBank/DDBJ databases">
        <title>OpunRS2 (Oryza punctata Reference Sequence Version 2).</title>
        <authorList>
            <person name="Zhang J."/>
            <person name="Kudrna D."/>
            <person name="Lee S."/>
            <person name="Talag J."/>
            <person name="Welchert J."/>
            <person name="Wing R.A."/>
        </authorList>
    </citation>
    <scope>NUCLEOTIDE SEQUENCE [LARGE SCALE GENOMIC DNA]</scope>
</reference>
<evidence type="ECO:0000256" key="1">
    <source>
        <dbReference type="SAM" id="MobiDB-lite"/>
    </source>
</evidence>
<evidence type="ECO:0000313" key="3">
    <source>
        <dbReference type="Proteomes" id="UP000026962"/>
    </source>
</evidence>
<dbReference type="AlphaFoldDB" id="A0A0E0LTR8"/>
<dbReference type="Proteomes" id="UP000026962">
    <property type="component" value="Chromosome 8"/>
</dbReference>
<evidence type="ECO:0000313" key="2">
    <source>
        <dbReference type="EnsemblPlants" id="OPUNC08G09770.1"/>
    </source>
</evidence>
<accession>A0A0E0LTR8</accession>
<dbReference type="Gramene" id="OPUNC08G09770.1">
    <property type="protein sequence ID" value="OPUNC08G09770.1"/>
    <property type="gene ID" value="OPUNC08G09770"/>
</dbReference>
<dbReference type="EnsemblPlants" id="OPUNC08G09770.1">
    <property type="protein sequence ID" value="OPUNC08G09770.1"/>
    <property type="gene ID" value="OPUNC08G09770"/>
</dbReference>
<proteinExistence type="predicted"/>
<reference evidence="2" key="1">
    <citation type="submission" date="2015-04" db="UniProtKB">
        <authorList>
            <consortium name="EnsemblPlants"/>
        </authorList>
    </citation>
    <scope>IDENTIFICATION</scope>
</reference>
<protein>
    <submittedName>
        <fullName evidence="2">Uncharacterized protein</fullName>
    </submittedName>
</protein>
<feature type="compositionally biased region" description="Low complexity" evidence="1">
    <location>
        <begin position="53"/>
        <end position="67"/>
    </location>
</feature>
<name>A0A0E0LTR8_ORYPU</name>
<organism evidence="2">
    <name type="scientific">Oryza punctata</name>
    <name type="common">Red rice</name>
    <dbReference type="NCBI Taxonomy" id="4537"/>
    <lineage>
        <taxon>Eukaryota</taxon>
        <taxon>Viridiplantae</taxon>
        <taxon>Streptophyta</taxon>
        <taxon>Embryophyta</taxon>
        <taxon>Tracheophyta</taxon>
        <taxon>Spermatophyta</taxon>
        <taxon>Magnoliopsida</taxon>
        <taxon>Liliopsida</taxon>
        <taxon>Poales</taxon>
        <taxon>Poaceae</taxon>
        <taxon>BOP clade</taxon>
        <taxon>Oryzoideae</taxon>
        <taxon>Oryzeae</taxon>
        <taxon>Oryzinae</taxon>
        <taxon>Oryza</taxon>
    </lineage>
</organism>
<keyword evidence="3" id="KW-1185">Reference proteome</keyword>